<keyword evidence="1" id="KW-0812">Transmembrane</keyword>
<feature type="transmembrane region" description="Helical" evidence="1">
    <location>
        <begin position="31"/>
        <end position="51"/>
    </location>
</feature>
<accession>A0A8R1IX17</accession>
<reference evidence="3" key="1">
    <citation type="submission" date="2010-08" db="EMBL/GenBank/DDBJ databases">
        <authorList>
            <consortium name="Caenorhabditis japonica Sequencing Consortium"/>
            <person name="Wilson R.K."/>
        </authorList>
    </citation>
    <scope>NUCLEOTIDE SEQUENCE [LARGE SCALE GENOMIC DNA]</scope>
    <source>
        <strain evidence="3">DF5081</strain>
    </source>
</reference>
<evidence type="ECO:0000313" key="3">
    <source>
        <dbReference type="Proteomes" id="UP000005237"/>
    </source>
</evidence>
<evidence type="ECO:0000313" key="2">
    <source>
        <dbReference type="EnsemblMetazoa" id="CJA40031.1"/>
    </source>
</evidence>
<reference evidence="2" key="2">
    <citation type="submission" date="2022-06" db="UniProtKB">
        <authorList>
            <consortium name="EnsemblMetazoa"/>
        </authorList>
    </citation>
    <scope>IDENTIFICATION</scope>
    <source>
        <strain evidence="2">DF5081</strain>
    </source>
</reference>
<proteinExistence type="predicted"/>
<name>A0A8R1IX17_CAEJA</name>
<protein>
    <submittedName>
        <fullName evidence="2">Uncharacterized protein</fullName>
    </submittedName>
</protein>
<sequence>MGLMINIITTACYALVSENESFNAYFLENLMTMPIGLMMVINPIVTIYFVAPYRKGFQSWFRTGGMPTVIVSVVPTSHYSG</sequence>
<evidence type="ECO:0000256" key="1">
    <source>
        <dbReference type="SAM" id="Phobius"/>
    </source>
</evidence>
<keyword evidence="3" id="KW-1185">Reference proteome</keyword>
<dbReference type="InterPro" id="IPR019421">
    <property type="entry name" value="7TM_GPCR_serpentine_rcpt_Srd"/>
</dbReference>
<keyword evidence="1" id="KW-0472">Membrane</keyword>
<dbReference type="Proteomes" id="UP000005237">
    <property type="component" value="Unassembled WGS sequence"/>
</dbReference>
<organism evidence="2 3">
    <name type="scientific">Caenorhabditis japonica</name>
    <dbReference type="NCBI Taxonomy" id="281687"/>
    <lineage>
        <taxon>Eukaryota</taxon>
        <taxon>Metazoa</taxon>
        <taxon>Ecdysozoa</taxon>
        <taxon>Nematoda</taxon>
        <taxon>Chromadorea</taxon>
        <taxon>Rhabditida</taxon>
        <taxon>Rhabditina</taxon>
        <taxon>Rhabditomorpha</taxon>
        <taxon>Rhabditoidea</taxon>
        <taxon>Rhabditidae</taxon>
        <taxon>Peloderinae</taxon>
        <taxon>Caenorhabditis</taxon>
    </lineage>
</organism>
<dbReference type="EnsemblMetazoa" id="CJA40031.1">
    <property type="protein sequence ID" value="CJA40031.1"/>
    <property type="gene ID" value="WBGene00215879"/>
</dbReference>
<keyword evidence="1" id="KW-1133">Transmembrane helix</keyword>
<dbReference type="Pfam" id="PF10317">
    <property type="entry name" value="7TM_GPCR_Srd"/>
    <property type="match status" value="1"/>
</dbReference>
<dbReference type="AlphaFoldDB" id="A0A8R1IX17"/>